<protein>
    <recommendedName>
        <fullName evidence="5">Thioredoxin domain-containing protein</fullName>
    </recommendedName>
</protein>
<dbReference type="RefSeq" id="WP_146921600.1">
    <property type="nucleotide sequence ID" value="NZ_CP042430.1"/>
</dbReference>
<dbReference type="KEGG" id="bsol:FSW04_17725"/>
<feature type="compositionally biased region" description="Low complexity" evidence="1">
    <location>
        <begin position="32"/>
        <end position="48"/>
    </location>
</feature>
<dbReference type="AlphaFoldDB" id="A0A5B8U8F8"/>
<evidence type="ECO:0008006" key="5">
    <source>
        <dbReference type="Google" id="ProtNLM"/>
    </source>
</evidence>
<dbReference type="PROSITE" id="PS51257">
    <property type="entry name" value="PROKAR_LIPOPROTEIN"/>
    <property type="match status" value="1"/>
</dbReference>
<feature type="chain" id="PRO_5038377503" description="Thioredoxin domain-containing protein" evidence="2">
    <location>
        <begin position="25"/>
        <end position="331"/>
    </location>
</feature>
<sequence length="331" mass="34586">MPRSRAARRLPTLLCALAVPLLLAAGCGSSGSSSSDTPAAQPAPTATAEDFPMATGRTLPDIINGLPKGPVFAPSVSLLTKGTNRIGFALFDTARKQLSGAAVALYIGKTDGSDARGPFVARSESLKVSPQFESKQTATDPDAAHGVYVADVPFPRNGSYAVLAVAKLDGRLVASSPYGMKVGGKAAAVPGPGDKAPVIHTLTPADVAGDLSKIDTRLPPAESLLKDDFADVVGKKPVVLTFATPQLCQSRVCGPVVDVVDEVQAKVGDKVSFIHQEIYRDNDVSKGLRPQLGPYHLQTEPWTFVIDRKGIISTRFEGAFSPASSSGPSRR</sequence>
<evidence type="ECO:0000313" key="3">
    <source>
        <dbReference type="EMBL" id="QEC49237.1"/>
    </source>
</evidence>
<feature type="region of interest" description="Disordered" evidence="1">
    <location>
        <begin position="32"/>
        <end position="51"/>
    </location>
</feature>
<proteinExistence type="predicted"/>
<reference evidence="3 4" key="1">
    <citation type="journal article" date="2018" name="J. Microbiol.">
        <title>Baekduia soli gen. nov., sp. nov., a novel bacterium isolated from the soil of Baekdu Mountain and proposal of a novel family name, Baekduiaceae fam. nov.</title>
        <authorList>
            <person name="An D.S."/>
            <person name="Siddiqi M.Z."/>
            <person name="Kim K.H."/>
            <person name="Yu H.S."/>
            <person name="Im W.T."/>
        </authorList>
    </citation>
    <scope>NUCLEOTIDE SEQUENCE [LARGE SCALE GENOMIC DNA]</scope>
    <source>
        <strain evidence="3 4">BR7-21</strain>
    </source>
</reference>
<dbReference type="OrthoDB" id="5178197at2"/>
<accession>A0A5B8U8F8</accession>
<name>A0A5B8U8F8_9ACTN</name>
<evidence type="ECO:0000256" key="1">
    <source>
        <dbReference type="SAM" id="MobiDB-lite"/>
    </source>
</evidence>
<dbReference type="Proteomes" id="UP000321805">
    <property type="component" value="Chromosome"/>
</dbReference>
<evidence type="ECO:0000256" key="2">
    <source>
        <dbReference type="SAM" id="SignalP"/>
    </source>
</evidence>
<dbReference type="SUPFAM" id="SSF52833">
    <property type="entry name" value="Thioredoxin-like"/>
    <property type="match status" value="1"/>
</dbReference>
<feature type="signal peptide" evidence="2">
    <location>
        <begin position="1"/>
        <end position="24"/>
    </location>
</feature>
<keyword evidence="2" id="KW-0732">Signal</keyword>
<dbReference type="InterPro" id="IPR036249">
    <property type="entry name" value="Thioredoxin-like_sf"/>
</dbReference>
<evidence type="ECO:0000313" key="4">
    <source>
        <dbReference type="Proteomes" id="UP000321805"/>
    </source>
</evidence>
<organism evidence="3 4">
    <name type="scientific">Baekduia soli</name>
    <dbReference type="NCBI Taxonomy" id="496014"/>
    <lineage>
        <taxon>Bacteria</taxon>
        <taxon>Bacillati</taxon>
        <taxon>Actinomycetota</taxon>
        <taxon>Thermoleophilia</taxon>
        <taxon>Solirubrobacterales</taxon>
        <taxon>Baekduiaceae</taxon>
        <taxon>Baekduia</taxon>
    </lineage>
</organism>
<dbReference type="EMBL" id="CP042430">
    <property type="protein sequence ID" value="QEC49237.1"/>
    <property type="molecule type" value="Genomic_DNA"/>
</dbReference>
<gene>
    <name evidence="3" type="ORF">FSW04_17725</name>
</gene>
<keyword evidence="4" id="KW-1185">Reference proteome</keyword>